<evidence type="ECO:0000256" key="5">
    <source>
        <dbReference type="ARBA" id="ARBA00023163"/>
    </source>
</evidence>
<dbReference type="PANTHER" id="PTHR31307:SF16">
    <property type="entry name" value="OS05G0560600 PROTEIN"/>
    <property type="match status" value="1"/>
</dbReference>
<dbReference type="GO" id="GO:0005634">
    <property type="term" value="C:nucleus"/>
    <property type="evidence" value="ECO:0007669"/>
    <property type="project" value="UniProtKB-SubCell"/>
</dbReference>
<keyword evidence="2" id="KW-0805">Transcription regulation</keyword>
<dbReference type="Proteomes" id="UP001552299">
    <property type="component" value="Unassembled WGS sequence"/>
</dbReference>
<evidence type="ECO:0000313" key="10">
    <source>
        <dbReference type="EMBL" id="KAL0923984.1"/>
    </source>
</evidence>
<keyword evidence="6" id="KW-0539">Nucleus</keyword>
<dbReference type="Gene3D" id="1.10.10.60">
    <property type="entry name" value="Homeodomain-like"/>
    <property type="match status" value="1"/>
</dbReference>
<name>A0ABD0VFZ9_DENTH</name>
<dbReference type="Pfam" id="PF13837">
    <property type="entry name" value="Myb_DNA-bind_4"/>
    <property type="match status" value="1"/>
</dbReference>
<dbReference type="PANTHER" id="PTHR31307">
    <property type="entry name" value="TRIHELIX TRANSCRIPTION FACTOR ASIL2"/>
    <property type="match status" value="1"/>
</dbReference>
<dbReference type="GO" id="GO:0003677">
    <property type="term" value="F:DNA binding"/>
    <property type="evidence" value="ECO:0007669"/>
    <property type="project" value="UniProtKB-KW"/>
</dbReference>
<feature type="compositionally biased region" description="Basic and acidic residues" evidence="8">
    <location>
        <begin position="210"/>
        <end position="222"/>
    </location>
</feature>
<dbReference type="InterPro" id="IPR044822">
    <property type="entry name" value="Myb_DNA-bind_4"/>
</dbReference>
<feature type="region of interest" description="Disordered" evidence="8">
    <location>
        <begin position="1"/>
        <end position="20"/>
    </location>
</feature>
<evidence type="ECO:0000313" key="11">
    <source>
        <dbReference type="Proteomes" id="UP001552299"/>
    </source>
</evidence>
<evidence type="ECO:0000256" key="4">
    <source>
        <dbReference type="ARBA" id="ARBA00023125"/>
    </source>
</evidence>
<accession>A0ABD0VFZ9</accession>
<evidence type="ECO:0000256" key="8">
    <source>
        <dbReference type="SAM" id="MobiDB-lite"/>
    </source>
</evidence>
<keyword evidence="3 7" id="KW-0175">Coiled coil</keyword>
<comment type="caution">
    <text evidence="10">The sequence shown here is derived from an EMBL/GenBank/DDBJ whole genome shotgun (WGS) entry which is preliminary data.</text>
</comment>
<evidence type="ECO:0000259" key="9">
    <source>
        <dbReference type="Pfam" id="PF13837"/>
    </source>
</evidence>
<dbReference type="InterPro" id="IPR044823">
    <property type="entry name" value="ASIL1/2-like"/>
</dbReference>
<feature type="domain" description="Myb/SANT-like DNA-binding" evidence="9">
    <location>
        <begin position="21"/>
        <end position="112"/>
    </location>
</feature>
<keyword evidence="5" id="KW-0804">Transcription</keyword>
<feature type="region of interest" description="Disordered" evidence="8">
    <location>
        <begin position="192"/>
        <end position="232"/>
    </location>
</feature>
<protein>
    <recommendedName>
        <fullName evidence="9">Myb/SANT-like DNA-binding domain-containing protein</fullName>
    </recommendedName>
</protein>
<keyword evidence="11" id="KW-1185">Reference proteome</keyword>
<feature type="compositionally biased region" description="Low complexity" evidence="8">
    <location>
        <begin position="192"/>
        <end position="209"/>
    </location>
</feature>
<evidence type="ECO:0000256" key="6">
    <source>
        <dbReference type="ARBA" id="ARBA00023242"/>
    </source>
</evidence>
<feature type="coiled-coil region" evidence="7">
    <location>
        <begin position="237"/>
        <end position="271"/>
    </location>
</feature>
<organism evidence="10 11">
    <name type="scientific">Dendrobium thyrsiflorum</name>
    <name type="common">Pinecone-like raceme dendrobium</name>
    <name type="synonym">Orchid</name>
    <dbReference type="NCBI Taxonomy" id="117978"/>
    <lineage>
        <taxon>Eukaryota</taxon>
        <taxon>Viridiplantae</taxon>
        <taxon>Streptophyta</taxon>
        <taxon>Embryophyta</taxon>
        <taxon>Tracheophyta</taxon>
        <taxon>Spermatophyta</taxon>
        <taxon>Magnoliopsida</taxon>
        <taxon>Liliopsida</taxon>
        <taxon>Asparagales</taxon>
        <taxon>Orchidaceae</taxon>
        <taxon>Epidendroideae</taxon>
        <taxon>Malaxideae</taxon>
        <taxon>Dendrobiinae</taxon>
        <taxon>Dendrobium</taxon>
    </lineage>
</organism>
<reference evidence="10 11" key="1">
    <citation type="journal article" date="2024" name="Plant Biotechnol. J.">
        <title>Dendrobium thyrsiflorum genome and its molecular insights into genes involved in important horticultural traits.</title>
        <authorList>
            <person name="Chen B."/>
            <person name="Wang J.Y."/>
            <person name="Zheng P.J."/>
            <person name="Li K.L."/>
            <person name="Liang Y.M."/>
            <person name="Chen X.F."/>
            <person name="Zhang C."/>
            <person name="Zhao X."/>
            <person name="He X."/>
            <person name="Zhang G.Q."/>
            <person name="Liu Z.J."/>
            <person name="Xu Q."/>
        </authorList>
    </citation>
    <scope>NUCLEOTIDE SEQUENCE [LARGE SCALE GENOMIC DNA]</scope>
    <source>
        <strain evidence="10">GZMU011</strain>
    </source>
</reference>
<proteinExistence type="predicted"/>
<dbReference type="EMBL" id="JANQDX010000005">
    <property type="protein sequence ID" value="KAL0923984.1"/>
    <property type="molecule type" value="Genomic_DNA"/>
</dbReference>
<evidence type="ECO:0000256" key="2">
    <source>
        <dbReference type="ARBA" id="ARBA00023015"/>
    </source>
</evidence>
<dbReference type="AlphaFoldDB" id="A0ABD0VFZ9"/>
<sequence length="306" mass="34276">MEGRDAAPARPPNPAMPYREDCWSEGETSMLVDAWGDRYLELNRGNLRQKQWQEVADAVNARPGGGRRPPRTDVQCKNRIDTLKKKYKIEKNKISDGAFASQWPFYSRLDMLIGSSVLAKKPPSSPPLALPLPSHRKGLPLPPAAAAAAAAAAAIRTVDPLPKEKRSRTAATAPPVDDSFFRRNLPAAAAAAAAAANGDSRSSSRSSRSSMERSRSSRERSAKSWRKRREGSDVDGIRELARAIERFSEIYEKVEGDKQRQMIELEKQRMEFIKGLEFQRMQMFVDTQVQMEKIKRTRRSDADGYS</sequence>
<evidence type="ECO:0000256" key="1">
    <source>
        <dbReference type="ARBA" id="ARBA00004123"/>
    </source>
</evidence>
<evidence type="ECO:0000256" key="7">
    <source>
        <dbReference type="SAM" id="Coils"/>
    </source>
</evidence>
<gene>
    <name evidence="10" type="ORF">M5K25_004779</name>
</gene>
<keyword evidence="4" id="KW-0238">DNA-binding</keyword>
<comment type="subcellular location">
    <subcellularLocation>
        <location evidence="1">Nucleus</location>
    </subcellularLocation>
</comment>
<dbReference type="FunFam" id="1.10.10.60:FF:000104">
    <property type="entry name" value="trihelix transcription factor ASIL2"/>
    <property type="match status" value="1"/>
</dbReference>
<evidence type="ECO:0000256" key="3">
    <source>
        <dbReference type="ARBA" id="ARBA00023054"/>
    </source>
</evidence>